<keyword evidence="11" id="KW-1185">Reference proteome</keyword>
<feature type="domain" description="Aldehyde ferredoxin oxidoreductase N-terminal" evidence="9">
    <location>
        <begin position="1"/>
        <end position="202"/>
    </location>
</feature>
<dbReference type="InterPro" id="IPR036021">
    <property type="entry name" value="Tungsten_al_ferr_oxy-like_C"/>
</dbReference>
<dbReference type="PANTHER" id="PTHR30038:SF0">
    <property type="entry name" value="TUNGSTEN-CONTAINING ALDEHYDE FERREDOXIN OXIDOREDUCTASE"/>
    <property type="match status" value="1"/>
</dbReference>
<keyword evidence="6" id="KW-0408">Iron</keyword>
<accession>A0A977K9H7</accession>
<dbReference type="GO" id="GO:0009055">
    <property type="term" value="F:electron transfer activity"/>
    <property type="evidence" value="ECO:0007669"/>
    <property type="project" value="InterPro"/>
</dbReference>
<evidence type="ECO:0000256" key="4">
    <source>
        <dbReference type="ARBA" id="ARBA00022723"/>
    </source>
</evidence>
<dbReference type="KEGG" id="ipc:IPA_04775"/>
<dbReference type="GO" id="GO:0046872">
    <property type="term" value="F:metal ion binding"/>
    <property type="evidence" value="ECO:0007669"/>
    <property type="project" value="UniProtKB-KW"/>
</dbReference>
<comment type="cofactor">
    <cofactor evidence="1">
        <name>[4Fe-4S] cluster</name>
        <dbReference type="ChEBI" id="CHEBI:49883"/>
    </cofactor>
</comment>
<dbReference type="InterPro" id="IPR013985">
    <property type="entry name" value="Ald_Fedxn_OxRdtase_dom3"/>
</dbReference>
<keyword evidence="7" id="KW-0411">Iron-sulfur</keyword>
<sequence>MNIKVLRINLSKEKFDKITLDERTSRLFMGGKGICTYLIYKYSSPLIDPFSKDNVAVIASGALAGYAPGSGKTCFGAVSPLTGLIHDSYAGEVLGPKLKMAGFDAIMIEGKASEPKYLLIENENYELLDATELWGRNIKETTDVLKERHGRKASVAAIGPAAENRVRYASIIVDYHRAAGRGGVGAVWGSKGLKAIVVKGYSPLPEPAKGREAWRELVKKLYDRLGRTSKFRKYGTNNGLVTADMLGMAPHYNFRLPHRGDVGELKGDIIIQKATDIHSLDPSTYGYMCPVKCPKVINGIKSEYEHLGMLGAADGIYKLDDVLKAIDLVDKLGIDSISAGNVIGWLMESVEKGLIEGPRWGDGEAQRRLLEMIAKRQGIGAILAEGVKRASEILNFGKEWAVHVKGLEAPAWDPRGLLGFGLSYATADVGASHLRGWPSPHRPPNRPVVEAIDSLIAGRDQTSVTDHMGTCVFLPYTLGDYAALLNIVYAWEVDVEELKMLSWRTESLARLWTLRAGYRRGDDTVPPRWMEPSPSGPAKGLKAFLDWDDLERGKTEYYKRRGWSPRHGIPLPSTLRKLELDFAMKDAEYLIEHLEPELL</sequence>
<evidence type="ECO:0000313" key="10">
    <source>
        <dbReference type="EMBL" id="UXD21487.1"/>
    </source>
</evidence>
<dbReference type="InterPro" id="IPR036503">
    <property type="entry name" value="Ald_Fedxn_OxRdtase_N_sf"/>
</dbReference>
<dbReference type="GO" id="GO:0016625">
    <property type="term" value="F:oxidoreductase activity, acting on the aldehyde or oxo group of donors, iron-sulfur protein as acceptor"/>
    <property type="evidence" value="ECO:0007669"/>
    <property type="project" value="InterPro"/>
</dbReference>
<dbReference type="EMBL" id="CP006868">
    <property type="protein sequence ID" value="UXD21487.1"/>
    <property type="molecule type" value="Genomic_DNA"/>
</dbReference>
<dbReference type="SMART" id="SM00790">
    <property type="entry name" value="AFOR_N"/>
    <property type="match status" value="1"/>
</dbReference>
<dbReference type="InterPro" id="IPR051919">
    <property type="entry name" value="W-dependent_AOR"/>
</dbReference>
<dbReference type="Pfam" id="PF02730">
    <property type="entry name" value="AFOR_N"/>
    <property type="match status" value="1"/>
</dbReference>
<dbReference type="Pfam" id="PF01314">
    <property type="entry name" value="AFOR_C"/>
    <property type="match status" value="1"/>
</dbReference>
<name>A0A977K9H7_9CREN</name>
<evidence type="ECO:0000256" key="7">
    <source>
        <dbReference type="ARBA" id="ARBA00023014"/>
    </source>
</evidence>
<gene>
    <name evidence="10" type="ORF">IPA_04775</name>
</gene>
<dbReference type="Gene3D" id="1.10.569.10">
    <property type="entry name" value="Aldehyde Ferredoxin Oxidoreductase Protein, subunit A, domain 2"/>
    <property type="match status" value="1"/>
</dbReference>
<reference evidence="10" key="1">
    <citation type="submission" date="2013-11" db="EMBL/GenBank/DDBJ databases">
        <title>Comparative genomics of Ignicoccus.</title>
        <authorList>
            <person name="Podar M."/>
        </authorList>
    </citation>
    <scope>NUCLEOTIDE SEQUENCE</scope>
    <source>
        <strain evidence="10">DSM 13166</strain>
    </source>
</reference>
<comment type="cofactor">
    <cofactor evidence="8">
        <name>tungstopterin</name>
        <dbReference type="ChEBI" id="CHEBI:30402"/>
    </cofactor>
</comment>
<organism evidence="10 11">
    <name type="scientific">Ignicoccus pacificus DSM 13166</name>
    <dbReference type="NCBI Taxonomy" id="940294"/>
    <lineage>
        <taxon>Archaea</taxon>
        <taxon>Thermoproteota</taxon>
        <taxon>Thermoprotei</taxon>
        <taxon>Desulfurococcales</taxon>
        <taxon>Desulfurococcaceae</taxon>
        <taxon>Ignicoccus</taxon>
    </lineage>
</organism>
<evidence type="ECO:0000256" key="5">
    <source>
        <dbReference type="ARBA" id="ARBA00023002"/>
    </source>
</evidence>
<proteinExistence type="inferred from homology"/>
<dbReference type="SUPFAM" id="SSF56228">
    <property type="entry name" value="Aldehyde ferredoxin oxidoreductase, N-terminal domain"/>
    <property type="match status" value="1"/>
</dbReference>
<protein>
    <submittedName>
        <fullName evidence="10">Aldehyde:ferredoxin oxidoreductase</fullName>
    </submittedName>
</protein>
<comment type="similarity">
    <text evidence="2">Belongs to the AOR/FOR family.</text>
</comment>
<dbReference type="GO" id="GO:0051539">
    <property type="term" value="F:4 iron, 4 sulfur cluster binding"/>
    <property type="evidence" value="ECO:0007669"/>
    <property type="project" value="UniProtKB-KW"/>
</dbReference>
<evidence type="ECO:0000256" key="6">
    <source>
        <dbReference type="ARBA" id="ARBA00023004"/>
    </source>
</evidence>
<evidence type="ECO:0000256" key="8">
    <source>
        <dbReference type="ARBA" id="ARBA00049934"/>
    </source>
</evidence>
<dbReference type="AlphaFoldDB" id="A0A977K9H7"/>
<keyword evidence="4" id="KW-0479">Metal-binding</keyword>
<dbReference type="Gene3D" id="3.60.9.10">
    <property type="entry name" value="Aldehyde ferredoxin oxidoreductase, N-terminal domain"/>
    <property type="match status" value="1"/>
</dbReference>
<evidence type="ECO:0000256" key="3">
    <source>
        <dbReference type="ARBA" id="ARBA00022485"/>
    </source>
</evidence>
<dbReference type="InterPro" id="IPR001203">
    <property type="entry name" value="OxRdtase_Ald_Fedxn_C"/>
</dbReference>
<evidence type="ECO:0000313" key="11">
    <source>
        <dbReference type="Proteomes" id="UP001063698"/>
    </source>
</evidence>
<dbReference type="InterPro" id="IPR013984">
    <property type="entry name" value="Ald_Fedxn_OxRdtase_dom2"/>
</dbReference>
<evidence type="ECO:0000256" key="1">
    <source>
        <dbReference type="ARBA" id="ARBA00001966"/>
    </source>
</evidence>
<dbReference type="Gene3D" id="1.10.599.10">
    <property type="entry name" value="Aldehyde Ferredoxin Oxidoreductase Protein, subunit A, domain 3"/>
    <property type="match status" value="1"/>
</dbReference>
<dbReference type="InterPro" id="IPR013983">
    <property type="entry name" value="Ald_Fedxn_OxRdtase_N"/>
</dbReference>
<dbReference type="Proteomes" id="UP001063698">
    <property type="component" value="Chromosome"/>
</dbReference>
<keyword evidence="3" id="KW-0004">4Fe-4S</keyword>
<evidence type="ECO:0000256" key="2">
    <source>
        <dbReference type="ARBA" id="ARBA00011032"/>
    </source>
</evidence>
<keyword evidence="5" id="KW-0560">Oxidoreductase</keyword>
<dbReference type="SUPFAM" id="SSF48310">
    <property type="entry name" value="Aldehyde ferredoxin oxidoreductase, C-terminal domains"/>
    <property type="match status" value="1"/>
</dbReference>
<evidence type="ECO:0000259" key="9">
    <source>
        <dbReference type="SMART" id="SM00790"/>
    </source>
</evidence>
<dbReference type="PANTHER" id="PTHR30038">
    <property type="entry name" value="ALDEHYDE FERREDOXIN OXIDOREDUCTASE"/>
    <property type="match status" value="1"/>
</dbReference>